<evidence type="ECO:0000256" key="1">
    <source>
        <dbReference type="ARBA" id="ARBA00006601"/>
    </source>
</evidence>
<accession>A0A1F6BSB1</accession>
<dbReference type="GO" id="GO:0016616">
    <property type="term" value="F:oxidoreductase activity, acting on the CH-OH group of donors, NAD or NADP as acceptor"/>
    <property type="evidence" value="ECO:0007669"/>
    <property type="project" value="InterPro"/>
</dbReference>
<comment type="caution">
    <text evidence="4">The sequence shown here is derived from an EMBL/GenBank/DDBJ whole genome shotgun (WGS) entry which is preliminary data.</text>
</comment>
<dbReference type="Gene3D" id="1.10.1040.10">
    <property type="entry name" value="N-(1-d-carboxylethyl)-l-norvaline Dehydrogenase, domain 2"/>
    <property type="match status" value="1"/>
</dbReference>
<dbReference type="PANTHER" id="PTHR43750:SF3">
    <property type="entry name" value="UDP-GLUCOSE 6-DEHYDROGENASE TUAD"/>
    <property type="match status" value="1"/>
</dbReference>
<gene>
    <name evidence="4" type="ORF">A2118_03330</name>
</gene>
<dbReference type="InterPro" id="IPR013328">
    <property type="entry name" value="6PGD_dom2"/>
</dbReference>
<dbReference type="PANTHER" id="PTHR43750">
    <property type="entry name" value="UDP-GLUCOSE 6-DEHYDROGENASE TUAD"/>
    <property type="match status" value="1"/>
</dbReference>
<dbReference type="Proteomes" id="UP000179014">
    <property type="component" value="Unassembled WGS sequence"/>
</dbReference>
<protein>
    <recommendedName>
        <fullName evidence="6">UDP-glucose/GDP-mannose dehydrogenase dimerisation domain-containing protein</fullName>
    </recommendedName>
</protein>
<sequence length="292" mass="32284">MKIGCIGQGWIGKNYANDFEARGYEVIRYSLEEPHVANKARIAACDIVFIAVPTPTTPEGFDYSLIQNVLPLVGKGKIVVIKSTVLPGTTGKLQKLFPGLFMLHSPEFLVESSAAHDAAHPNRNIIGIPKMNAVYREKAETVLQVLPDAPYAKIMAARDAEFVKYAGNCFLFTKVIFMNLLYDVITASGSDWSNVREALIHDPRIGTSHTEPVHASREGARSGRGAGGHCFIKDFEAFQKMYRTDVHDQYGNAVLATLKDKNIELLANSGKDLDLLKEVYGDISRYKHAKKN</sequence>
<evidence type="ECO:0008006" key="6">
    <source>
        <dbReference type="Google" id="ProtNLM"/>
    </source>
</evidence>
<dbReference type="InterPro" id="IPR036291">
    <property type="entry name" value="NAD(P)-bd_dom_sf"/>
</dbReference>
<dbReference type="AlphaFoldDB" id="A0A1F6BSB1"/>
<proteinExistence type="inferred from homology"/>
<name>A0A1F6BSB1_9BACT</name>
<comment type="similarity">
    <text evidence="1">Belongs to the UDP-glucose/GDP-mannose dehydrogenase family.</text>
</comment>
<dbReference type="InterPro" id="IPR014026">
    <property type="entry name" value="UDP-Glc/GDP-Man_DH_dimer"/>
</dbReference>
<evidence type="ECO:0000259" key="3">
    <source>
        <dbReference type="Pfam" id="PF03721"/>
    </source>
</evidence>
<evidence type="ECO:0000313" key="5">
    <source>
        <dbReference type="Proteomes" id="UP000179014"/>
    </source>
</evidence>
<dbReference type="Gene3D" id="3.40.50.720">
    <property type="entry name" value="NAD(P)-binding Rossmann-like Domain"/>
    <property type="match status" value="1"/>
</dbReference>
<dbReference type="GO" id="GO:0051287">
    <property type="term" value="F:NAD binding"/>
    <property type="evidence" value="ECO:0007669"/>
    <property type="project" value="InterPro"/>
</dbReference>
<dbReference type="InterPro" id="IPR008927">
    <property type="entry name" value="6-PGluconate_DH-like_C_sf"/>
</dbReference>
<dbReference type="EMBL" id="MFKN01000041">
    <property type="protein sequence ID" value="OGG39810.1"/>
    <property type="molecule type" value="Genomic_DNA"/>
</dbReference>
<evidence type="ECO:0000313" key="4">
    <source>
        <dbReference type="EMBL" id="OGG39810.1"/>
    </source>
</evidence>
<dbReference type="STRING" id="1798474.A2118_03330"/>
<evidence type="ECO:0000259" key="2">
    <source>
        <dbReference type="Pfam" id="PF00984"/>
    </source>
</evidence>
<feature type="domain" description="UDP-glucose/GDP-mannose dehydrogenase N-terminal" evidence="3">
    <location>
        <begin position="39"/>
        <end position="133"/>
    </location>
</feature>
<dbReference type="Pfam" id="PF00984">
    <property type="entry name" value="UDPG_MGDP_dh"/>
    <property type="match status" value="1"/>
</dbReference>
<reference evidence="4 5" key="1">
    <citation type="journal article" date="2016" name="Nat. Commun.">
        <title>Thousands of microbial genomes shed light on interconnected biogeochemical processes in an aquifer system.</title>
        <authorList>
            <person name="Anantharaman K."/>
            <person name="Brown C.T."/>
            <person name="Hug L.A."/>
            <person name="Sharon I."/>
            <person name="Castelle C.J."/>
            <person name="Probst A.J."/>
            <person name="Thomas B.C."/>
            <person name="Singh A."/>
            <person name="Wilkins M.J."/>
            <person name="Karaoz U."/>
            <person name="Brodie E.L."/>
            <person name="Williams K.H."/>
            <person name="Hubbard S.S."/>
            <person name="Banfield J.F."/>
        </authorList>
    </citation>
    <scope>NUCLEOTIDE SEQUENCE [LARGE SCALE GENOMIC DNA]</scope>
</reference>
<feature type="domain" description="UDP-glucose/GDP-mannose dehydrogenase dimerisation" evidence="2">
    <location>
        <begin position="159"/>
        <end position="247"/>
    </location>
</feature>
<dbReference type="SUPFAM" id="SSF51735">
    <property type="entry name" value="NAD(P)-binding Rossmann-fold domains"/>
    <property type="match status" value="1"/>
</dbReference>
<organism evidence="4 5">
    <name type="scientific">Candidatus Kaiserbacteria bacterium GWA2_50_9</name>
    <dbReference type="NCBI Taxonomy" id="1798474"/>
    <lineage>
        <taxon>Bacteria</taxon>
        <taxon>Candidatus Kaiseribacteriota</taxon>
    </lineage>
</organism>
<dbReference type="Pfam" id="PF03721">
    <property type="entry name" value="UDPG_MGDP_dh_N"/>
    <property type="match status" value="1"/>
</dbReference>
<dbReference type="SUPFAM" id="SSF48179">
    <property type="entry name" value="6-phosphogluconate dehydrogenase C-terminal domain-like"/>
    <property type="match status" value="1"/>
</dbReference>
<dbReference type="InterPro" id="IPR001732">
    <property type="entry name" value="UDP-Glc/GDP-Man_DH_N"/>
</dbReference>